<keyword evidence="1" id="KW-0547">Nucleotide-binding</keyword>
<dbReference type="NCBIfam" id="NF040564">
    <property type="entry name" value="SCO2523_fam"/>
    <property type="match status" value="1"/>
</dbReference>
<dbReference type="SUPFAM" id="SSF52540">
    <property type="entry name" value="P-loop containing nucleoside triphosphate hydrolases"/>
    <property type="match status" value="1"/>
</dbReference>
<dbReference type="Proteomes" id="UP001521150">
    <property type="component" value="Unassembled WGS sequence"/>
</dbReference>
<evidence type="ECO:0000256" key="2">
    <source>
        <dbReference type="ARBA" id="ARBA00022840"/>
    </source>
</evidence>
<dbReference type="Gene3D" id="3.40.50.300">
    <property type="entry name" value="P-loop containing nucleotide triphosphate hydrolases"/>
    <property type="match status" value="1"/>
</dbReference>
<organism evidence="3 4">
    <name type="scientific">Kibdelosporangium philippinense</name>
    <dbReference type="NCBI Taxonomy" id="211113"/>
    <lineage>
        <taxon>Bacteria</taxon>
        <taxon>Bacillati</taxon>
        <taxon>Actinomycetota</taxon>
        <taxon>Actinomycetes</taxon>
        <taxon>Pseudonocardiales</taxon>
        <taxon>Pseudonocardiaceae</taxon>
        <taxon>Kibdelosporangium</taxon>
    </lineage>
</organism>
<dbReference type="RefSeq" id="WP_233733340.1">
    <property type="nucleotide sequence ID" value="NZ_JAJVCN010000004.1"/>
</dbReference>
<proteinExistence type="predicted"/>
<gene>
    <name evidence="3" type="ORF">LWC34_50740</name>
</gene>
<evidence type="ECO:0000313" key="3">
    <source>
        <dbReference type="EMBL" id="MCE7011030.1"/>
    </source>
</evidence>
<dbReference type="InterPro" id="IPR027417">
    <property type="entry name" value="P-loop_NTPase"/>
</dbReference>
<dbReference type="EMBL" id="JAJVCN010000004">
    <property type="protein sequence ID" value="MCE7011030.1"/>
    <property type="molecule type" value="Genomic_DNA"/>
</dbReference>
<evidence type="ECO:0000256" key="1">
    <source>
        <dbReference type="ARBA" id="ARBA00022741"/>
    </source>
</evidence>
<dbReference type="InterPro" id="IPR050625">
    <property type="entry name" value="ParA/MinD_ATPase"/>
</dbReference>
<comment type="caution">
    <text evidence="3">The sequence shown here is derived from an EMBL/GenBank/DDBJ whole genome shotgun (WGS) entry which is preliminary data.</text>
</comment>
<evidence type="ECO:0000313" key="4">
    <source>
        <dbReference type="Proteomes" id="UP001521150"/>
    </source>
</evidence>
<name>A0ABS8ZTG9_9PSEU</name>
<keyword evidence="4" id="KW-1185">Reference proteome</keyword>
<dbReference type="PANTHER" id="PTHR43384">
    <property type="entry name" value="SEPTUM SITE-DETERMINING PROTEIN MIND HOMOLOG, CHLOROPLASTIC-RELATED"/>
    <property type="match status" value="1"/>
</dbReference>
<reference evidence="3 4" key="1">
    <citation type="submission" date="2021-12" db="EMBL/GenBank/DDBJ databases">
        <title>Genome sequence of Kibdelosporangium philippinense ATCC 49844.</title>
        <authorList>
            <person name="Fedorov E.A."/>
            <person name="Omeragic M."/>
            <person name="Shalygina K.F."/>
            <person name="Maclea K.S."/>
        </authorList>
    </citation>
    <scope>NUCLEOTIDE SEQUENCE [LARGE SCALE GENOMIC DNA]</scope>
    <source>
        <strain evidence="3 4">ATCC 49844</strain>
    </source>
</reference>
<dbReference type="PANTHER" id="PTHR43384:SF6">
    <property type="entry name" value="SEPTUM SITE-DETERMINING PROTEIN MIND HOMOLOG, CHLOROPLASTIC"/>
    <property type="match status" value="1"/>
</dbReference>
<protein>
    <submittedName>
        <fullName evidence="3">SCO2523 family variant P-loop protein</fullName>
    </submittedName>
</protein>
<accession>A0ABS8ZTG9</accession>
<keyword evidence="2" id="KW-0067">ATP-binding</keyword>
<sequence>MLVFATSDKGGTGRSVTSCNMAYQRALQGTDVSYVDFDFGSPTAGAVFQVTDVERGTPDGGLHSYLQGRITEPERVDIWSATDRQNLVDNYASPGKFMLYPGDKSGGEFAATPEAVQRCAKLFARLEEEFEISLIDLSAGRSHAIDMALEATAQPGLSNTTSRWMVFHRWTRQHIIAAHGLVFGEHGILRTGVAYGHKEDDLRDSIRFVRTATLDLDSPNLNLRDPQIAWLETCDVGLRTEAARKSLGASTLLGHTPLDPVLQWREQLISKDDVFKKIANEETLAAFEDLARKLTLDRAWEGL</sequence>